<dbReference type="STRING" id="1608994.TU86_06705"/>
<dbReference type="InterPro" id="IPR000560">
    <property type="entry name" value="His_Pase_clade-2"/>
</dbReference>
<keyword evidence="3" id="KW-0732">Signal</keyword>
<dbReference type="PATRIC" id="fig|1608994.3.peg.1942"/>
<name>A0A0J6LYR8_9PSED</name>
<keyword evidence="2" id="KW-0378">Hydrolase</keyword>
<comment type="caution">
    <text evidence="4">The sequence shown here is derived from an EMBL/GenBank/DDBJ whole genome shotgun (WGS) entry which is preliminary data.</text>
</comment>
<dbReference type="GO" id="GO:0050308">
    <property type="term" value="F:sugar-phosphatase activity"/>
    <property type="evidence" value="ECO:0007669"/>
    <property type="project" value="TreeGrafter"/>
</dbReference>
<protein>
    <submittedName>
        <fullName evidence="4">Phosphatase</fullName>
    </submittedName>
</protein>
<proteinExistence type="inferred from homology"/>
<dbReference type="AlphaFoldDB" id="A0A0J6LYR8"/>
<reference evidence="4 5" key="1">
    <citation type="submission" date="2015-02" db="EMBL/GenBank/DDBJ databases">
        <title>Pseudomonas helleri sp. nov. and Pseudomonas weihenstephanensis sp. nov., isolated from raw cows milk.</title>
        <authorList>
            <person name="von Neubeck M."/>
            <person name="Huptas C."/>
            <person name="Wenning M."/>
            <person name="Scherer S."/>
        </authorList>
    </citation>
    <scope>NUCLEOTIDE SEQUENCE [LARGE SCALE GENOMIC DNA]</scope>
    <source>
        <strain evidence="4 5">DSM 29166</strain>
    </source>
</reference>
<evidence type="ECO:0000313" key="5">
    <source>
        <dbReference type="Proteomes" id="UP000036325"/>
    </source>
</evidence>
<dbReference type="PANTHER" id="PTHR11567:SF110">
    <property type="entry name" value="2-PHOSPHOXYLOSE PHOSPHATASE 1"/>
    <property type="match status" value="1"/>
</dbReference>
<evidence type="ECO:0000256" key="2">
    <source>
        <dbReference type="ARBA" id="ARBA00022801"/>
    </source>
</evidence>
<evidence type="ECO:0000256" key="1">
    <source>
        <dbReference type="ARBA" id="ARBA00005375"/>
    </source>
</evidence>
<accession>A0A0J6LYR8</accession>
<dbReference type="OrthoDB" id="395886at2"/>
<comment type="similarity">
    <text evidence="1">Belongs to the histidine acid phosphatase family.</text>
</comment>
<dbReference type="EMBL" id="JYLF01000002">
    <property type="protein sequence ID" value="KMN14976.1"/>
    <property type="molecule type" value="Genomic_DNA"/>
</dbReference>
<dbReference type="InterPro" id="IPR033379">
    <property type="entry name" value="Acid_Pase_AS"/>
</dbReference>
<dbReference type="InterPro" id="IPR050645">
    <property type="entry name" value="Histidine_acid_phosphatase"/>
</dbReference>
<feature type="chain" id="PRO_5030008800" evidence="3">
    <location>
        <begin position="28"/>
        <end position="439"/>
    </location>
</feature>
<dbReference type="RefSeq" id="WP_048363509.1">
    <property type="nucleotide sequence ID" value="NZ_JYLF01000002.1"/>
</dbReference>
<dbReference type="SUPFAM" id="SSF53254">
    <property type="entry name" value="Phosphoglycerate mutase-like"/>
    <property type="match status" value="1"/>
</dbReference>
<evidence type="ECO:0000256" key="3">
    <source>
        <dbReference type="SAM" id="SignalP"/>
    </source>
</evidence>
<organism evidence="4 5">
    <name type="scientific">Pseudomonas weihenstephanensis</name>
    <dbReference type="NCBI Taxonomy" id="1608994"/>
    <lineage>
        <taxon>Bacteria</taxon>
        <taxon>Pseudomonadati</taxon>
        <taxon>Pseudomonadota</taxon>
        <taxon>Gammaproteobacteria</taxon>
        <taxon>Pseudomonadales</taxon>
        <taxon>Pseudomonadaceae</taxon>
        <taxon>Pseudomonas</taxon>
    </lineage>
</organism>
<dbReference type="Gene3D" id="3.40.50.1240">
    <property type="entry name" value="Phosphoglycerate mutase-like"/>
    <property type="match status" value="2"/>
</dbReference>
<sequence>MKHSVFSVSRCAIGLLLASTLSPMAFAQTPSSDGYVLDKVVQVSRHGVRPPTESNEKRLTKVTQRQWPTWLVPLGNLTGHGYTGAVEMGRYRGAVLRHAGLIAQGCPDAKHLLVHASPRQRTKATAQALLDGMFPGCGLQPTYVAGKQDALFQANEMSFAALDAEKAKAQILKALGGSVEAAQKRYAPFEETLREVACLPDVNCAYGHEPWQLVQNEKGRFSIKGLSAGANMGEVFRLEYSQGLPLNKVAFGHARTAAEVSSLMVLTKAKYDYLNDIPYIASRGASELMNQISLALKQGTPLASKDATGAPPDVPLMLLVAHDTNISYLRTMLGFSWKLGDYIDNNIPPVGTLQFERYKEVKTGAYFLRIAFEAQSMDQIRDLTQLRGTAKPLSSDFKSANDCRATRVGLLCPLKDAIATVDHNIDPTALTPYRFSSMP</sequence>
<dbReference type="PROSITE" id="PS00616">
    <property type="entry name" value="HIS_ACID_PHOSPHAT_1"/>
    <property type="match status" value="1"/>
</dbReference>
<dbReference type="GO" id="GO:0030288">
    <property type="term" value="C:outer membrane-bounded periplasmic space"/>
    <property type="evidence" value="ECO:0007669"/>
    <property type="project" value="TreeGrafter"/>
</dbReference>
<gene>
    <name evidence="4" type="ORF">TU86_06705</name>
</gene>
<dbReference type="PANTHER" id="PTHR11567">
    <property type="entry name" value="ACID PHOSPHATASE-RELATED"/>
    <property type="match status" value="1"/>
</dbReference>
<dbReference type="Proteomes" id="UP000036325">
    <property type="component" value="Unassembled WGS sequence"/>
</dbReference>
<dbReference type="CDD" id="cd07061">
    <property type="entry name" value="HP_HAP_like"/>
    <property type="match status" value="1"/>
</dbReference>
<accession>A0A0J6LKV3</accession>
<dbReference type="Pfam" id="PF00328">
    <property type="entry name" value="His_Phos_2"/>
    <property type="match status" value="1"/>
</dbReference>
<evidence type="ECO:0000313" key="4">
    <source>
        <dbReference type="EMBL" id="KMN14976.1"/>
    </source>
</evidence>
<feature type="signal peptide" evidence="3">
    <location>
        <begin position="1"/>
        <end position="27"/>
    </location>
</feature>
<dbReference type="InterPro" id="IPR029033">
    <property type="entry name" value="His_PPase_superfam"/>
</dbReference>